<reference evidence="7" key="1">
    <citation type="journal article" date="2014" name="Int. J. Syst. Evol. Microbiol.">
        <title>Complete genome sequence of Corynebacterium casei LMG S-19264T (=DSM 44701T), isolated from a smear-ripened cheese.</title>
        <authorList>
            <consortium name="US DOE Joint Genome Institute (JGI-PGF)"/>
            <person name="Walter F."/>
            <person name="Albersmeier A."/>
            <person name="Kalinowski J."/>
            <person name="Ruckert C."/>
        </authorList>
    </citation>
    <scope>NUCLEOTIDE SEQUENCE</scope>
    <source>
        <strain evidence="7">JCM 15325</strain>
    </source>
</reference>
<dbReference type="PROSITE" id="PS51296">
    <property type="entry name" value="RIESKE"/>
    <property type="match status" value="1"/>
</dbReference>
<dbReference type="Pfam" id="PF00355">
    <property type="entry name" value="Rieske"/>
    <property type="match status" value="1"/>
</dbReference>
<dbReference type="Gene3D" id="3.30.9.10">
    <property type="entry name" value="D-Amino Acid Oxidase, subunit A, domain 2"/>
    <property type="match status" value="1"/>
</dbReference>
<evidence type="ECO:0000256" key="4">
    <source>
        <dbReference type="ARBA" id="ARBA00023014"/>
    </source>
</evidence>
<keyword evidence="2" id="KW-0479">Metal-binding</keyword>
<evidence type="ECO:0000259" key="6">
    <source>
        <dbReference type="PROSITE" id="PS51296"/>
    </source>
</evidence>
<feature type="domain" description="Rieske" evidence="6">
    <location>
        <begin position="423"/>
        <end position="517"/>
    </location>
</feature>
<comment type="caution">
    <text evidence="7">The sequence shown here is derived from an EMBL/GenBank/DDBJ whole genome shotgun (WGS) entry which is preliminary data.</text>
</comment>
<dbReference type="GO" id="GO:0004497">
    <property type="term" value="F:monooxygenase activity"/>
    <property type="evidence" value="ECO:0007669"/>
    <property type="project" value="UniProtKB-ARBA"/>
</dbReference>
<dbReference type="FunFam" id="2.102.10.10:FF:000014">
    <property type="entry name" value="Oxidoreductase, FAD dependent"/>
    <property type="match status" value="1"/>
</dbReference>
<dbReference type="SUPFAM" id="SSF50022">
    <property type="entry name" value="ISP domain"/>
    <property type="match status" value="1"/>
</dbReference>
<evidence type="ECO:0000256" key="2">
    <source>
        <dbReference type="ARBA" id="ARBA00022723"/>
    </source>
</evidence>
<evidence type="ECO:0000256" key="3">
    <source>
        <dbReference type="ARBA" id="ARBA00023004"/>
    </source>
</evidence>
<dbReference type="InterPro" id="IPR038010">
    <property type="entry name" value="YhfW_C"/>
</dbReference>
<dbReference type="PANTHER" id="PTHR13847">
    <property type="entry name" value="SARCOSINE DEHYDROGENASE-RELATED"/>
    <property type="match status" value="1"/>
</dbReference>
<dbReference type="GO" id="GO:0016705">
    <property type="term" value="F:oxidoreductase activity, acting on paired donors, with incorporation or reduction of molecular oxygen"/>
    <property type="evidence" value="ECO:0007669"/>
    <property type="project" value="UniProtKB-ARBA"/>
</dbReference>
<sequence length="517" mass="57657">MKQKTAPFSEETCSVWRDTVHLPSFKPLKEDIQTETLIVGGGITGIISAYLLAKEGMKVALIEAAQLCSGTTGYTTAKITAQHGLIYNELIGHFGKEKAKLYYQANREALHWIDQIVQKQDIRCGFQKQPALVYAASEKEAGEIEKEAEAYEKLGIPGSLSDSADLQLQVKKALTMPDQAQFHPLMFLHFLISELVKMGVLIYEETLAVDIEEEPSCVVHTQEGPRIHCRDVLICSHFPFYDKAFYFSRMYPERSYLMAVETEQPIPEGMYLSAGEPRRSIRSLSLGGEPLVLVGGENHKTGRGENTAVHFQNLAAFADQVFGANKIVFHWSAQDYTTLDKVPYIGRLSAGKRHIYVAAGFRKWGMTTGTLAARLLADQLLERNNPYSEVFSPSRFAADPMIKRFFIENSKVAGHLIKGKLEKVRTSIEDLATDEGAVISFNGKRAGAYKDKNGRLMIVDTTCPHMGCEVNWNQGERTWDCPCHGSRFKANGELIDGPSRKSLKQLFAEKHGADGEH</sequence>
<dbReference type="GO" id="GO:0016020">
    <property type="term" value="C:membrane"/>
    <property type="evidence" value="ECO:0007669"/>
    <property type="project" value="InterPro"/>
</dbReference>
<organism evidence="7 8">
    <name type="scientific">Sporolactobacillus putidus</name>
    <dbReference type="NCBI Taxonomy" id="492735"/>
    <lineage>
        <taxon>Bacteria</taxon>
        <taxon>Bacillati</taxon>
        <taxon>Bacillota</taxon>
        <taxon>Bacilli</taxon>
        <taxon>Bacillales</taxon>
        <taxon>Sporolactobacillaceae</taxon>
        <taxon>Sporolactobacillus</taxon>
    </lineage>
</organism>
<dbReference type="InterPro" id="IPR006076">
    <property type="entry name" value="FAD-dep_OxRdtase"/>
</dbReference>
<dbReference type="EMBL" id="BMOK01000013">
    <property type="protein sequence ID" value="GGL61322.1"/>
    <property type="molecule type" value="Genomic_DNA"/>
</dbReference>
<keyword evidence="3" id="KW-0408">Iron</keyword>
<keyword evidence="4" id="KW-0411">Iron-sulfur</keyword>
<dbReference type="Gene3D" id="3.50.50.60">
    <property type="entry name" value="FAD/NAD(P)-binding domain"/>
    <property type="match status" value="1"/>
</dbReference>
<proteinExistence type="predicted"/>
<dbReference type="GO" id="GO:0005737">
    <property type="term" value="C:cytoplasm"/>
    <property type="evidence" value="ECO:0007669"/>
    <property type="project" value="TreeGrafter"/>
</dbReference>
<evidence type="ECO:0000313" key="8">
    <source>
        <dbReference type="Proteomes" id="UP000654670"/>
    </source>
</evidence>
<reference evidence="7" key="2">
    <citation type="submission" date="2020-09" db="EMBL/GenBank/DDBJ databases">
        <authorList>
            <person name="Sun Q."/>
            <person name="Ohkuma M."/>
        </authorList>
    </citation>
    <scope>NUCLEOTIDE SEQUENCE</scope>
    <source>
        <strain evidence="7">JCM 15325</strain>
    </source>
</reference>
<dbReference type="SUPFAM" id="SSF51905">
    <property type="entry name" value="FAD/NAD(P)-binding domain"/>
    <property type="match status" value="1"/>
</dbReference>
<protein>
    <submittedName>
        <fullName evidence="7">(2Fe-2S)-binding protein</fullName>
    </submittedName>
</protein>
<dbReference type="PANTHER" id="PTHR13847:SF274">
    <property type="entry name" value="RIESKE 2FE-2S IRON-SULFUR PROTEIN YHFW-RELATED"/>
    <property type="match status" value="1"/>
</dbReference>
<dbReference type="CDD" id="cd03477">
    <property type="entry name" value="Rieske_YhfW_C"/>
    <property type="match status" value="1"/>
</dbReference>
<dbReference type="Gene3D" id="2.102.10.10">
    <property type="entry name" value="Rieske [2Fe-2S] iron-sulphur domain"/>
    <property type="match status" value="1"/>
</dbReference>
<dbReference type="InterPro" id="IPR036922">
    <property type="entry name" value="Rieske_2Fe-2S_sf"/>
</dbReference>
<dbReference type="InterPro" id="IPR017941">
    <property type="entry name" value="Rieske_2Fe-2S"/>
</dbReference>
<keyword evidence="5" id="KW-1015">Disulfide bond</keyword>
<accession>A0A917S8H6</accession>
<dbReference type="GO" id="GO:0051537">
    <property type="term" value="F:2 iron, 2 sulfur cluster binding"/>
    <property type="evidence" value="ECO:0007669"/>
    <property type="project" value="UniProtKB-KW"/>
</dbReference>
<dbReference type="GO" id="GO:0046872">
    <property type="term" value="F:metal ion binding"/>
    <property type="evidence" value="ECO:0007669"/>
    <property type="project" value="UniProtKB-KW"/>
</dbReference>
<dbReference type="InterPro" id="IPR036188">
    <property type="entry name" value="FAD/NAD-bd_sf"/>
</dbReference>
<dbReference type="AlphaFoldDB" id="A0A917S8H6"/>
<dbReference type="RefSeq" id="WP_188804171.1">
    <property type="nucleotide sequence ID" value="NZ_BMOK01000013.1"/>
</dbReference>
<keyword evidence="1" id="KW-0001">2Fe-2S</keyword>
<evidence type="ECO:0000256" key="5">
    <source>
        <dbReference type="ARBA" id="ARBA00023157"/>
    </source>
</evidence>
<name>A0A917S8H6_9BACL</name>
<dbReference type="Pfam" id="PF01266">
    <property type="entry name" value="DAO"/>
    <property type="match status" value="1"/>
</dbReference>
<evidence type="ECO:0000313" key="7">
    <source>
        <dbReference type="EMBL" id="GGL61322.1"/>
    </source>
</evidence>
<evidence type="ECO:0000256" key="1">
    <source>
        <dbReference type="ARBA" id="ARBA00022714"/>
    </source>
</evidence>
<dbReference type="Proteomes" id="UP000654670">
    <property type="component" value="Unassembled WGS sequence"/>
</dbReference>
<dbReference type="PRINTS" id="PR00162">
    <property type="entry name" value="RIESKE"/>
</dbReference>
<gene>
    <name evidence="7" type="ORF">GCM10007968_26660</name>
</gene>
<keyword evidence="8" id="KW-1185">Reference proteome</keyword>
<dbReference type="InterPro" id="IPR005805">
    <property type="entry name" value="Rieske_Fe-S_prot_C"/>
</dbReference>